<dbReference type="Gene3D" id="3.30.200.20">
    <property type="entry name" value="Phosphorylase Kinase, domain 1"/>
    <property type="match status" value="1"/>
</dbReference>
<feature type="transmembrane region" description="Helical" evidence="10">
    <location>
        <begin position="412"/>
        <end position="431"/>
    </location>
</feature>
<dbReference type="AlphaFoldDB" id="A0A1X1VHM6"/>
<keyword evidence="3" id="KW-0808">Transferase</keyword>
<dbReference type="PROSITE" id="PS50011">
    <property type="entry name" value="PROTEIN_KINASE_DOM"/>
    <property type="match status" value="1"/>
</dbReference>
<keyword evidence="4" id="KW-0547">Nucleotide-binding</keyword>
<keyword evidence="5" id="KW-0418">Kinase</keyword>
<evidence type="ECO:0000256" key="5">
    <source>
        <dbReference type="ARBA" id="ARBA00022777"/>
    </source>
</evidence>
<evidence type="ECO:0000256" key="10">
    <source>
        <dbReference type="SAM" id="Phobius"/>
    </source>
</evidence>
<evidence type="ECO:0000313" key="13">
    <source>
        <dbReference type="Proteomes" id="UP000193738"/>
    </source>
</evidence>
<comment type="catalytic activity">
    <reaction evidence="8">
        <text>L-seryl-[protein] + ATP = O-phospho-L-seryl-[protein] + ADP + H(+)</text>
        <dbReference type="Rhea" id="RHEA:17989"/>
        <dbReference type="Rhea" id="RHEA-COMP:9863"/>
        <dbReference type="Rhea" id="RHEA-COMP:11604"/>
        <dbReference type="ChEBI" id="CHEBI:15378"/>
        <dbReference type="ChEBI" id="CHEBI:29999"/>
        <dbReference type="ChEBI" id="CHEBI:30616"/>
        <dbReference type="ChEBI" id="CHEBI:83421"/>
        <dbReference type="ChEBI" id="CHEBI:456216"/>
        <dbReference type="EC" id="2.7.11.1"/>
    </reaction>
</comment>
<dbReference type="PANTHER" id="PTHR43289:SF6">
    <property type="entry name" value="SERINE_THREONINE-PROTEIN KINASE NEKL-3"/>
    <property type="match status" value="1"/>
</dbReference>
<name>A0A1X1VHM6_MYCGS</name>
<dbReference type="PANTHER" id="PTHR43289">
    <property type="entry name" value="MITOGEN-ACTIVATED PROTEIN KINASE KINASE KINASE 20-RELATED"/>
    <property type="match status" value="1"/>
</dbReference>
<evidence type="ECO:0000313" key="12">
    <source>
        <dbReference type="EMBL" id="ORV68517.1"/>
    </source>
</evidence>
<evidence type="ECO:0000256" key="3">
    <source>
        <dbReference type="ARBA" id="ARBA00022679"/>
    </source>
</evidence>
<dbReference type="Pfam" id="PF00069">
    <property type="entry name" value="Pkinase"/>
    <property type="match status" value="1"/>
</dbReference>
<evidence type="ECO:0000256" key="6">
    <source>
        <dbReference type="ARBA" id="ARBA00022840"/>
    </source>
</evidence>
<dbReference type="EMBL" id="LQOX01000106">
    <property type="protein sequence ID" value="ORV68517.1"/>
    <property type="molecule type" value="Genomic_DNA"/>
</dbReference>
<protein>
    <recommendedName>
        <fullName evidence="1">non-specific serine/threonine protein kinase</fullName>
        <ecNumber evidence="1">2.7.11.1</ecNumber>
    </recommendedName>
</protein>
<feature type="region of interest" description="Disordered" evidence="9">
    <location>
        <begin position="369"/>
        <end position="391"/>
    </location>
</feature>
<evidence type="ECO:0000256" key="7">
    <source>
        <dbReference type="ARBA" id="ARBA00047899"/>
    </source>
</evidence>
<accession>A0A1X1VHM6</accession>
<dbReference type="GO" id="GO:0080090">
    <property type="term" value="P:regulation of primary metabolic process"/>
    <property type="evidence" value="ECO:0007669"/>
    <property type="project" value="UniProtKB-ARBA"/>
</dbReference>
<dbReference type="InterPro" id="IPR008271">
    <property type="entry name" value="Ser/Thr_kinase_AS"/>
</dbReference>
<evidence type="ECO:0000256" key="2">
    <source>
        <dbReference type="ARBA" id="ARBA00022527"/>
    </source>
</evidence>
<evidence type="ECO:0000259" key="11">
    <source>
        <dbReference type="PROSITE" id="PS50011"/>
    </source>
</evidence>
<keyword evidence="10" id="KW-1133">Transmembrane helix</keyword>
<feature type="domain" description="Protein kinase" evidence="11">
    <location>
        <begin position="87"/>
        <end position="354"/>
    </location>
</feature>
<keyword evidence="10" id="KW-0472">Membrane</keyword>
<dbReference type="PROSITE" id="PS00108">
    <property type="entry name" value="PROTEIN_KINASE_ST"/>
    <property type="match status" value="1"/>
</dbReference>
<comment type="caution">
    <text evidence="12">The sequence shown here is derived from an EMBL/GenBank/DDBJ whole genome shotgun (WGS) entry which is preliminary data.</text>
</comment>
<reference evidence="12 13" key="1">
    <citation type="submission" date="2016-01" db="EMBL/GenBank/DDBJ databases">
        <title>The new phylogeny of the genus Mycobacterium.</title>
        <authorList>
            <person name="Tarcisio F."/>
            <person name="Conor M."/>
            <person name="Antonella G."/>
            <person name="Elisabetta G."/>
            <person name="Giulia F.S."/>
            <person name="Sara T."/>
            <person name="Anna F."/>
            <person name="Clotilde B."/>
            <person name="Roberto B."/>
            <person name="Veronica D.S."/>
            <person name="Fabio R."/>
            <person name="Monica P."/>
            <person name="Olivier J."/>
            <person name="Enrico T."/>
            <person name="Nicola S."/>
        </authorList>
    </citation>
    <scope>NUCLEOTIDE SEQUENCE [LARGE SCALE GENOMIC DNA]</scope>
    <source>
        <strain evidence="12 13">DSM 43505</strain>
    </source>
</reference>
<comment type="catalytic activity">
    <reaction evidence="7">
        <text>L-threonyl-[protein] + ATP = O-phospho-L-threonyl-[protein] + ADP + H(+)</text>
        <dbReference type="Rhea" id="RHEA:46608"/>
        <dbReference type="Rhea" id="RHEA-COMP:11060"/>
        <dbReference type="Rhea" id="RHEA-COMP:11605"/>
        <dbReference type="ChEBI" id="CHEBI:15378"/>
        <dbReference type="ChEBI" id="CHEBI:30013"/>
        <dbReference type="ChEBI" id="CHEBI:30616"/>
        <dbReference type="ChEBI" id="CHEBI:61977"/>
        <dbReference type="ChEBI" id="CHEBI:456216"/>
        <dbReference type="EC" id="2.7.11.1"/>
    </reaction>
</comment>
<keyword evidence="13" id="KW-1185">Reference proteome</keyword>
<dbReference type="EC" id="2.7.11.1" evidence="1"/>
<evidence type="ECO:0000256" key="8">
    <source>
        <dbReference type="ARBA" id="ARBA00048679"/>
    </source>
</evidence>
<keyword evidence="10" id="KW-0812">Transmembrane</keyword>
<evidence type="ECO:0000256" key="4">
    <source>
        <dbReference type="ARBA" id="ARBA00022741"/>
    </source>
</evidence>
<dbReference type="SUPFAM" id="SSF56112">
    <property type="entry name" value="Protein kinase-like (PK-like)"/>
    <property type="match status" value="1"/>
</dbReference>
<organism evidence="12 13">
    <name type="scientific">Mycobacterium gastri</name>
    <dbReference type="NCBI Taxonomy" id="1777"/>
    <lineage>
        <taxon>Bacteria</taxon>
        <taxon>Bacillati</taxon>
        <taxon>Actinomycetota</taxon>
        <taxon>Actinomycetes</taxon>
        <taxon>Mycobacteriales</taxon>
        <taxon>Mycobacteriaceae</taxon>
        <taxon>Mycobacterium</taxon>
    </lineage>
</organism>
<dbReference type="RefSeq" id="WP_051508152.1">
    <property type="nucleotide sequence ID" value="NZ_LQOX01000106.1"/>
</dbReference>
<dbReference type="CDD" id="cd14014">
    <property type="entry name" value="STKc_PknB_like"/>
    <property type="match status" value="1"/>
</dbReference>
<sequence length="513" mass="54411">MKTRRVEAFRKSPIVASARDSRTQFRFPMVAVLGYGGGGDRVTRRAVAGLPVQRASALATVYASSTRGTTCGSGDPARRVGTMVANYRVEAVVSSGGMGTVYLARHPSLPRRDALKILDGPLARDPRFRVRFMREADLAAGLHHPNIVAVYDRGDTPDGALWIAMEYVRGTDADVETAAGRMPPARAEYIVGEVAMALDHLHRRYLLHRDVKPANILLSPGLPGEPERVVLADFGIARSCDDHYGLTRTGDVITTVAYASPELLQGWPLDARTDIYSLGCTLFHLLTGHAPFSDRPGLAAVMMAHIQHPAPRLSDYVAGLPAALDGVVATAMAKDPGDRYQTAGEFARAVRAALAVGCAPRLRFANPPAAHVDSAAPRQSEATQAAGPGSLARVQWASRPGRFATRARAGKTAVLIAVIAVLLCSLGFVMANRHHESAQRTSHPAQAPAAMLDARGDNAHAGAADPAHPRWTCQVSEECVIGFAVVAKQPVGGVGRAAGQGLGPLVVPLVHVR</sequence>
<gene>
    <name evidence="12" type="ORF">AWC07_07630</name>
</gene>
<proteinExistence type="predicted"/>
<evidence type="ECO:0000256" key="1">
    <source>
        <dbReference type="ARBA" id="ARBA00012513"/>
    </source>
</evidence>
<dbReference type="FunFam" id="3.30.200.20:FF:000035">
    <property type="entry name" value="Serine/threonine protein kinase Stk1"/>
    <property type="match status" value="1"/>
</dbReference>
<dbReference type="InterPro" id="IPR000719">
    <property type="entry name" value="Prot_kinase_dom"/>
</dbReference>
<dbReference type="SMART" id="SM00220">
    <property type="entry name" value="S_TKc"/>
    <property type="match status" value="1"/>
</dbReference>
<dbReference type="GO" id="GO:0004674">
    <property type="term" value="F:protein serine/threonine kinase activity"/>
    <property type="evidence" value="ECO:0007669"/>
    <property type="project" value="UniProtKB-KW"/>
</dbReference>
<dbReference type="InterPro" id="IPR011009">
    <property type="entry name" value="Kinase-like_dom_sf"/>
</dbReference>
<dbReference type="STRING" id="1777.AWC07_07630"/>
<evidence type="ECO:0000256" key="9">
    <source>
        <dbReference type="SAM" id="MobiDB-lite"/>
    </source>
</evidence>
<dbReference type="GO" id="GO:0005524">
    <property type="term" value="F:ATP binding"/>
    <property type="evidence" value="ECO:0007669"/>
    <property type="project" value="UniProtKB-KW"/>
</dbReference>
<dbReference type="Gene3D" id="1.10.510.10">
    <property type="entry name" value="Transferase(Phosphotransferase) domain 1"/>
    <property type="match status" value="1"/>
</dbReference>
<dbReference type="Proteomes" id="UP000193738">
    <property type="component" value="Unassembled WGS sequence"/>
</dbReference>
<keyword evidence="6" id="KW-0067">ATP-binding</keyword>
<keyword evidence="2" id="KW-0723">Serine/threonine-protein kinase</keyword>